<feature type="domain" description="Transposase IS204/IS1001/IS1096/IS1165 DDE" evidence="1">
    <location>
        <begin position="159"/>
        <end position="406"/>
    </location>
</feature>
<evidence type="ECO:0000313" key="3">
    <source>
        <dbReference type="Proteomes" id="UP000645007"/>
    </source>
</evidence>
<comment type="caution">
    <text evidence="2">The sequence shown here is derived from an EMBL/GenBank/DDBJ whole genome shotgun (WGS) entry which is preliminary data.</text>
</comment>
<dbReference type="RefSeq" id="WP_191911019.1">
    <property type="nucleotide sequence ID" value="NZ_JABUXR010000004.1"/>
</dbReference>
<keyword evidence="3" id="KW-1185">Reference proteome</keyword>
<reference evidence="2 3" key="1">
    <citation type="submission" date="2020-06" db="EMBL/GenBank/DDBJ databases">
        <title>Limosilactobacillus sp. nov.</title>
        <authorList>
            <person name="Ksiezarek M."/>
            <person name="Goncalves Ribeiro T."/>
            <person name="Rocha J."/>
            <person name="Grosso F."/>
            <person name="Peixe L."/>
        </authorList>
    </citation>
    <scope>NUCLEOTIDE SEQUENCE [LARGE SCALE GENOMIC DNA]</scope>
    <source>
        <strain evidence="3">c9Ua_26_M</strain>
    </source>
</reference>
<evidence type="ECO:0000313" key="2">
    <source>
        <dbReference type="EMBL" id="MBD8085225.1"/>
    </source>
</evidence>
<gene>
    <name evidence="2" type="ORF">HUK45_02955</name>
</gene>
<dbReference type="NCBIfam" id="NF033550">
    <property type="entry name" value="transpos_ISL3"/>
    <property type="match status" value="1"/>
</dbReference>
<dbReference type="InterPro" id="IPR047951">
    <property type="entry name" value="Transpos_ISL3"/>
</dbReference>
<dbReference type="EMBL" id="JABUXR010000004">
    <property type="protein sequence ID" value="MBD8085225.1"/>
    <property type="molecule type" value="Genomic_DNA"/>
</dbReference>
<accession>A0ABR8ZK05</accession>
<dbReference type="PANTHER" id="PTHR33498:SF1">
    <property type="entry name" value="TRANSPOSASE FOR INSERTION SEQUENCE ELEMENT IS1557"/>
    <property type="match status" value="1"/>
</dbReference>
<dbReference type="Pfam" id="PF01610">
    <property type="entry name" value="DDE_Tnp_ISL3"/>
    <property type="match status" value="1"/>
</dbReference>
<proteinExistence type="predicted"/>
<name>A0ABR8ZK05_9LACO</name>
<protein>
    <submittedName>
        <fullName evidence="2">ISL3 family transposase</fullName>
    </submittedName>
</protein>
<dbReference type="Proteomes" id="UP000645007">
    <property type="component" value="Unassembled WGS sequence"/>
</dbReference>
<dbReference type="InterPro" id="IPR002560">
    <property type="entry name" value="Transposase_DDE"/>
</dbReference>
<organism evidence="2 3">
    <name type="scientific">Limosilactobacillus urinaemulieris</name>
    <dbReference type="NCBI Taxonomy" id="2742600"/>
    <lineage>
        <taxon>Bacteria</taxon>
        <taxon>Bacillati</taxon>
        <taxon>Bacillota</taxon>
        <taxon>Bacilli</taxon>
        <taxon>Lactobacillales</taxon>
        <taxon>Lactobacillaceae</taxon>
        <taxon>Limosilactobacillus</taxon>
    </lineage>
</organism>
<evidence type="ECO:0000259" key="1">
    <source>
        <dbReference type="Pfam" id="PF01610"/>
    </source>
</evidence>
<dbReference type="PANTHER" id="PTHR33498">
    <property type="entry name" value="TRANSPOSASE FOR INSERTION SEQUENCE ELEMENT IS1557"/>
    <property type="match status" value="1"/>
</dbReference>
<sequence length="411" mass="47968">MSQNNSILNLLGIEDQNIKVLKVETILKNNEEWKLIHASLTYPVDRCKNCGFKSVVKNGLRKSHLRLASLNGTRYEMILAKQRYYCSNCQTTFGAITQLTKHNHTLSRDLKNQIMALVREGLNGELIARLCHCSASSVRRTITERVEPHYRMAVLPKHLCFDEFRSTKSIMSFICCDSETHQLVVKLHDRLSPSIIDYFENRYSRAERAQVETVVIDLNAQYQSFIYRLFPNAKIIIERFHIVQLAGRALDNCRINLLKTLDKQSREYKIMKTQWRLFHLKQTKLNPEKPVYLRGINEYMTKQNAVDLVTSKFTDFKAVYQTYQGITQAIHERDPELLKAVLQDYRTTNTEMNTTINTLKKNRQAVINSTKYEFPNGPLEGINRKIKTLKRTCYGFANQKFFFLRIDCLFA</sequence>